<dbReference type="GO" id="GO:0004674">
    <property type="term" value="F:protein serine/threonine kinase activity"/>
    <property type="evidence" value="ECO:0007669"/>
    <property type="project" value="TreeGrafter"/>
</dbReference>
<sequence length="1000" mass="105938">MGPLTELSEQLFCDAHAATSARGEDTVSRLRLAVAALRLAHSLFETSHDHSELRRLWRSVYLRPRAVQWAHTVASSLLTPSADLLSLVVAQSGSCAAAGRLMREGCAAASHHLVHVATLVGEERETAEREGLSLRDLWASARPYVLSYLNKVAHGDDLSAEAAVAPGGLRLRELMAPQRSATRCEFPLLRLVADAIEGGLEPSGAAPAVARSGQRGSAASLLETMWRRGVALYTASEAAYRWRVVRGACESGRGRLESGTHQAPRLSVPPGLEMRARLCSRYFEALASLAASRGPTAGDQFIALGVARSLVAEISLERHICEPTKWAPATGIGGCKQMHDGGGDTSGTSSQSKPCLWRDSPAFSTEDAPSEGEFGESDDSDLSEVEVDAPLAFPTVPRLRPAASPRSSPRSPRLPPLGKGHAGKASAAARQAVPKLQLSISALRGGRPKAAADSRQPQQPLQLSSDAQYVLPLSSGRDASRLNAAAPRSPAPPSARPARIVSARTDRPAPGPLPVKDASAVDESQSPRGLLMAQIAGKTAESAGGSARPSLAAGNLSASAYRAECGTRLLYASDDVRRSVLLLLLTLLVAPGQHQLDATSSDRAGETSAPTAACRALEAHLNHPANQAILPSLASAAARCGEAHTVLLRLLCGALYSHHRHSFGETIARGAFGTVRELERPCRPDGGKGAEAPLAVKLVPKAAKSCSSGHLPEVFAEVLALRRLQPSGVAARLVDYGCDASTFFLVMPRYMQSLRAWRREACGGTGEPPTGQLFALYAQALSAVAQMHDEHIEHFDIKADNCLLEEVGEVGRDAANAPDVARAGGLRLVIADLGVARIYGAEEQGRSPRDRGTECVKSPEMLEVIGLHRGSARASAKGSAWGGAADAAASSPRGASRITRGRPGDRAWAVPGACDVWACGCLLYEVLTGDYLFEEADWFRFYLRVTSEDQPTLLPPHLSRIPASHADQVAAFLGFVLERDPHRRPCIGAVRARFGQLARA</sequence>
<dbReference type="InterPro" id="IPR011009">
    <property type="entry name" value="Kinase-like_dom_sf"/>
</dbReference>
<proteinExistence type="predicted"/>
<feature type="region of interest" description="Disordered" evidence="1">
    <location>
        <begin position="337"/>
        <end position="432"/>
    </location>
</feature>
<dbReference type="InterPro" id="IPR008271">
    <property type="entry name" value="Ser/Thr_kinase_AS"/>
</dbReference>
<gene>
    <name evidence="3" type="ORF">EHUX00137_LOCUS22780</name>
</gene>
<dbReference type="GO" id="GO:0005524">
    <property type="term" value="F:ATP binding"/>
    <property type="evidence" value="ECO:0007669"/>
    <property type="project" value="InterPro"/>
</dbReference>
<dbReference type="InterPro" id="IPR000719">
    <property type="entry name" value="Prot_kinase_dom"/>
</dbReference>
<feature type="compositionally biased region" description="Low complexity" evidence="1">
    <location>
        <begin position="456"/>
        <end position="465"/>
    </location>
</feature>
<accession>A0A7S3SL99</accession>
<dbReference type="GO" id="GO:0044773">
    <property type="term" value="P:mitotic DNA damage checkpoint signaling"/>
    <property type="evidence" value="ECO:0007669"/>
    <property type="project" value="TreeGrafter"/>
</dbReference>
<feature type="region of interest" description="Disordered" evidence="1">
    <location>
        <begin position="444"/>
        <end position="465"/>
    </location>
</feature>
<dbReference type="Gene3D" id="1.10.510.10">
    <property type="entry name" value="Transferase(Phosphotransferase) domain 1"/>
    <property type="match status" value="1"/>
</dbReference>
<dbReference type="PANTHER" id="PTHR44167">
    <property type="entry name" value="OVARIAN-SPECIFIC SERINE/THREONINE-PROTEIN KINASE LOK-RELATED"/>
    <property type="match status" value="1"/>
</dbReference>
<feature type="region of interest" description="Disordered" evidence="1">
    <location>
        <begin position="478"/>
        <end position="526"/>
    </location>
</feature>
<name>A0A7S3SL99_EMIHU</name>
<evidence type="ECO:0000259" key="2">
    <source>
        <dbReference type="PROSITE" id="PS50011"/>
    </source>
</evidence>
<feature type="compositionally biased region" description="Acidic residues" evidence="1">
    <location>
        <begin position="368"/>
        <end position="387"/>
    </location>
</feature>
<dbReference type="Pfam" id="PF00069">
    <property type="entry name" value="Pkinase"/>
    <property type="match status" value="1"/>
</dbReference>
<dbReference type="EMBL" id="HBIR01029476">
    <property type="protein sequence ID" value="CAE0558122.1"/>
    <property type="molecule type" value="Transcribed_RNA"/>
</dbReference>
<dbReference type="SMART" id="SM00220">
    <property type="entry name" value="S_TKc"/>
    <property type="match status" value="1"/>
</dbReference>
<organism evidence="3">
    <name type="scientific">Emiliania huxleyi</name>
    <name type="common">Coccolithophore</name>
    <name type="synonym">Pontosphaera huxleyi</name>
    <dbReference type="NCBI Taxonomy" id="2903"/>
    <lineage>
        <taxon>Eukaryota</taxon>
        <taxon>Haptista</taxon>
        <taxon>Haptophyta</taxon>
        <taxon>Prymnesiophyceae</taxon>
        <taxon>Isochrysidales</taxon>
        <taxon>Noelaerhabdaceae</taxon>
        <taxon>Emiliania</taxon>
    </lineage>
</organism>
<feature type="compositionally biased region" description="Low complexity" evidence="1">
    <location>
        <begin position="397"/>
        <end position="411"/>
    </location>
</feature>
<dbReference type="AlphaFoldDB" id="A0A7S3SL99"/>
<feature type="compositionally biased region" description="Low complexity" evidence="1">
    <location>
        <begin position="423"/>
        <end position="432"/>
    </location>
</feature>
<feature type="domain" description="Protein kinase" evidence="2">
    <location>
        <begin position="661"/>
        <end position="994"/>
    </location>
</feature>
<dbReference type="PROSITE" id="PS50011">
    <property type="entry name" value="PROTEIN_KINASE_DOM"/>
    <property type="match status" value="1"/>
</dbReference>
<evidence type="ECO:0000256" key="1">
    <source>
        <dbReference type="SAM" id="MobiDB-lite"/>
    </source>
</evidence>
<reference evidence="3" key="1">
    <citation type="submission" date="2021-01" db="EMBL/GenBank/DDBJ databases">
        <authorList>
            <person name="Corre E."/>
            <person name="Pelletier E."/>
            <person name="Niang G."/>
            <person name="Scheremetjew M."/>
            <person name="Finn R."/>
            <person name="Kale V."/>
            <person name="Holt S."/>
            <person name="Cochrane G."/>
            <person name="Meng A."/>
            <person name="Brown T."/>
            <person name="Cohen L."/>
        </authorList>
    </citation>
    <scope>NUCLEOTIDE SEQUENCE</scope>
    <source>
        <strain evidence="3">379</strain>
    </source>
</reference>
<protein>
    <recommendedName>
        <fullName evidence="2">Protein kinase domain-containing protein</fullName>
    </recommendedName>
</protein>
<dbReference type="PROSITE" id="PS00108">
    <property type="entry name" value="PROTEIN_KINASE_ST"/>
    <property type="match status" value="1"/>
</dbReference>
<dbReference type="SUPFAM" id="SSF56112">
    <property type="entry name" value="Protein kinase-like (PK-like)"/>
    <property type="match status" value="1"/>
</dbReference>
<dbReference type="PANTHER" id="PTHR44167:SF30">
    <property type="entry name" value="PHOSPHORYLASE KINASE"/>
    <property type="match status" value="1"/>
</dbReference>
<dbReference type="GO" id="GO:0005634">
    <property type="term" value="C:nucleus"/>
    <property type="evidence" value="ECO:0007669"/>
    <property type="project" value="TreeGrafter"/>
</dbReference>
<evidence type="ECO:0000313" key="3">
    <source>
        <dbReference type="EMBL" id="CAE0558122.1"/>
    </source>
</evidence>